<dbReference type="WBParaSite" id="NBR_0000881901-mRNA-1">
    <property type="protein sequence ID" value="NBR_0000881901-mRNA-1"/>
    <property type="gene ID" value="NBR_0000881901"/>
</dbReference>
<reference evidence="3" key="1">
    <citation type="submission" date="2017-02" db="UniProtKB">
        <authorList>
            <consortium name="WormBaseParasite"/>
        </authorList>
    </citation>
    <scope>IDENTIFICATION</scope>
</reference>
<name>A0A0N4Y006_NIPBR</name>
<proteinExistence type="predicted"/>
<evidence type="ECO:0000313" key="2">
    <source>
        <dbReference type="Proteomes" id="UP000271162"/>
    </source>
</evidence>
<evidence type="ECO:0000313" key="3">
    <source>
        <dbReference type="WBParaSite" id="NBR_0000881901-mRNA-1"/>
    </source>
</evidence>
<reference evidence="1 2" key="2">
    <citation type="submission" date="2018-11" db="EMBL/GenBank/DDBJ databases">
        <authorList>
            <consortium name="Pathogen Informatics"/>
        </authorList>
    </citation>
    <scope>NUCLEOTIDE SEQUENCE [LARGE SCALE GENOMIC DNA]</scope>
</reference>
<gene>
    <name evidence="1" type="ORF">NBR_LOCUS8820</name>
</gene>
<dbReference type="AlphaFoldDB" id="A0A0N4Y006"/>
<protein>
    <submittedName>
        <fullName evidence="3">ZFYVE26</fullName>
    </submittedName>
</protein>
<keyword evidence="2" id="KW-1185">Reference proteome</keyword>
<accession>A0A0N4Y006</accession>
<sequence>MSFIKLRFEAAAKIRVMQNLDCRSLPNDSDSNSSFCNFVNYTHNVIMRVRTSLDNGSVCEFWLARADELLVELFNSSDPQKMFDLLTKTLDLELYVDYCLELERPDHFILGKEYKTYKKMNRDFSRSMMSLVIAIKEAVADGQIKDKIADLHRSILGKNGSHRTDRQEENHLIPEAGSMSSARLYFTIASVLIASETALAQEALTCAHENPDFCMLIEAAHTGNQRALRTLKDDLAGLRTALQHADHMVTVVLTKRESSEVHAALTNALDKELRVLLHFKYNCFKLSKEEEKAVDAKCEILYNNIGYVTSQLVLAVMEAEPDQYKKARIRSVYDSYLVKQPSQNNKWENRVYEMGKEILKIM</sequence>
<dbReference type="EMBL" id="UYSL01020056">
    <property type="protein sequence ID" value="VDL72409.1"/>
    <property type="molecule type" value="Genomic_DNA"/>
</dbReference>
<dbReference type="Proteomes" id="UP000271162">
    <property type="component" value="Unassembled WGS sequence"/>
</dbReference>
<evidence type="ECO:0000313" key="1">
    <source>
        <dbReference type="EMBL" id="VDL72409.1"/>
    </source>
</evidence>
<organism evidence="3">
    <name type="scientific">Nippostrongylus brasiliensis</name>
    <name type="common">Rat hookworm</name>
    <dbReference type="NCBI Taxonomy" id="27835"/>
    <lineage>
        <taxon>Eukaryota</taxon>
        <taxon>Metazoa</taxon>
        <taxon>Ecdysozoa</taxon>
        <taxon>Nematoda</taxon>
        <taxon>Chromadorea</taxon>
        <taxon>Rhabditida</taxon>
        <taxon>Rhabditina</taxon>
        <taxon>Rhabditomorpha</taxon>
        <taxon>Strongyloidea</taxon>
        <taxon>Heligmosomidae</taxon>
        <taxon>Nippostrongylus</taxon>
    </lineage>
</organism>